<evidence type="ECO:0000256" key="6">
    <source>
        <dbReference type="ARBA" id="ARBA00047984"/>
    </source>
</evidence>
<comment type="catalytic activity">
    <reaction evidence="6">
        <text>ATP + H2O = ADP + phosphate + H(+)</text>
        <dbReference type="Rhea" id="RHEA:13065"/>
        <dbReference type="ChEBI" id="CHEBI:15377"/>
        <dbReference type="ChEBI" id="CHEBI:15378"/>
        <dbReference type="ChEBI" id="CHEBI:30616"/>
        <dbReference type="ChEBI" id="CHEBI:43474"/>
        <dbReference type="ChEBI" id="CHEBI:456216"/>
        <dbReference type="EC" id="3.6.4.13"/>
    </reaction>
</comment>
<keyword evidence="3" id="KW-0378">Hydrolase</keyword>
<dbReference type="InterPro" id="IPR027417">
    <property type="entry name" value="P-loop_NTPase"/>
</dbReference>
<dbReference type="PANTHER" id="PTHR47963:SF8">
    <property type="entry name" value="ATP-DEPENDENT RNA HELICASE DEAD"/>
    <property type="match status" value="1"/>
</dbReference>
<accession>A0A426Z1Y9</accession>
<dbReference type="GO" id="GO:0005524">
    <property type="term" value="F:ATP binding"/>
    <property type="evidence" value="ECO:0007669"/>
    <property type="project" value="UniProtKB-KW"/>
</dbReference>
<reference evidence="8 9" key="1">
    <citation type="journal article" date="2014" name="Agronomy (Basel)">
        <title>A Draft Genome Sequence for Ensete ventricosum, the Drought-Tolerant Tree Against Hunger.</title>
        <authorList>
            <person name="Harrison J."/>
            <person name="Moore K.A."/>
            <person name="Paszkiewicz K."/>
            <person name="Jones T."/>
            <person name="Grant M."/>
            <person name="Ambacheew D."/>
            <person name="Muzemil S."/>
            <person name="Studholme D.J."/>
        </authorList>
    </citation>
    <scope>NUCLEOTIDE SEQUENCE [LARGE SCALE GENOMIC DNA]</scope>
</reference>
<proteinExistence type="predicted"/>
<dbReference type="GO" id="GO:0003724">
    <property type="term" value="F:RNA helicase activity"/>
    <property type="evidence" value="ECO:0007669"/>
    <property type="project" value="UniProtKB-EC"/>
</dbReference>
<feature type="compositionally biased region" description="Basic residues" evidence="7">
    <location>
        <begin position="66"/>
        <end position="75"/>
    </location>
</feature>
<feature type="region of interest" description="Disordered" evidence="7">
    <location>
        <begin position="1"/>
        <end position="124"/>
    </location>
</feature>
<dbReference type="InterPro" id="IPR050547">
    <property type="entry name" value="DEAD_box_RNA_helicases"/>
</dbReference>
<evidence type="ECO:0000313" key="8">
    <source>
        <dbReference type="EMBL" id="RRT58005.1"/>
    </source>
</evidence>
<dbReference type="SUPFAM" id="SSF52540">
    <property type="entry name" value="P-loop containing nucleoside triphosphate hydrolases"/>
    <property type="match status" value="1"/>
</dbReference>
<dbReference type="GO" id="GO:0016787">
    <property type="term" value="F:hydrolase activity"/>
    <property type="evidence" value="ECO:0007669"/>
    <property type="project" value="UniProtKB-KW"/>
</dbReference>
<keyword evidence="4" id="KW-0347">Helicase</keyword>
<evidence type="ECO:0000313" key="9">
    <source>
        <dbReference type="Proteomes" id="UP000287651"/>
    </source>
</evidence>
<dbReference type="Proteomes" id="UP000287651">
    <property type="component" value="Unassembled WGS sequence"/>
</dbReference>
<comment type="caution">
    <text evidence="8">The sequence shown here is derived from an EMBL/GenBank/DDBJ whole genome shotgun (WGS) entry which is preliminary data.</text>
</comment>
<evidence type="ECO:0000256" key="2">
    <source>
        <dbReference type="ARBA" id="ARBA00022741"/>
    </source>
</evidence>
<dbReference type="Gene3D" id="3.40.50.300">
    <property type="entry name" value="P-loop containing nucleotide triphosphate hydrolases"/>
    <property type="match status" value="1"/>
</dbReference>
<dbReference type="AlphaFoldDB" id="A0A426Z1Y9"/>
<dbReference type="EMBL" id="AMZH03008895">
    <property type="protein sequence ID" value="RRT58005.1"/>
    <property type="molecule type" value="Genomic_DNA"/>
</dbReference>
<keyword evidence="2" id="KW-0547">Nucleotide-binding</keyword>
<evidence type="ECO:0000256" key="1">
    <source>
        <dbReference type="ARBA" id="ARBA00012552"/>
    </source>
</evidence>
<name>A0A426Z1Y9_ENSVE</name>
<evidence type="ECO:0000256" key="4">
    <source>
        <dbReference type="ARBA" id="ARBA00022806"/>
    </source>
</evidence>
<dbReference type="GO" id="GO:0003723">
    <property type="term" value="F:RNA binding"/>
    <property type="evidence" value="ECO:0007669"/>
    <property type="project" value="TreeGrafter"/>
</dbReference>
<dbReference type="PANTHER" id="PTHR47963">
    <property type="entry name" value="DEAD-BOX ATP-DEPENDENT RNA HELICASE 47, MITOCHONDRIAL"/>
    <property type="match status" value="1"/>
</dbReference>
<evidence type="ECO:0000256" key="3">
    <source>
        <dbReference type="ARBA" id="ARBA00022801"/>
    </source>
</evidence>
<evidence type="ECO:0000256" key="7">
    <source>
        <dbReference type="SAM" id="MobiDB-lite"/>
    </source>
</evidence>
<keyword evidence="5" id="KW-0067">ATP-binding</keyword>
<sequence length="256" mass="28485">MPALVLSDPLISSEDTKKSKPKKAQYGSPEEEEKKIKKKKKHHVEIELSDLELDNGMGETMASEKKKVKKEKKRKSPDDEDKSDTTSDSTEVVEKKTATANGAPAKKPKLTKDEGETDSGVADDPNALSNFRISKVLRETLNSKGIKALFPIQAMTFDLILDGFDLVGRARTGQVRNLLFLYVLPILVVHASKYYCERTQLCGYGRSPTVLVLLPTRELANQCSFCYSYLAGKVEDVSKVQTLLFSATLPDWVKKV</sequence>
<organism evidence="8 9">
    <name type="scientific">Ensete ventricosum</name>
    <name type="common">Abyssinian banana</name>
    <name type="synonym">Musa ensete</name>
    <dbReference type="NCBI Taxonomy" id="4639"/>
    <lineage>
        <taxon>Eukaryota</taxon>
        <taxon>Viridiplantae</taxon>
        <taxon>Streptophyta</taxon>
        <taxon>Embryophyta</taxon>
        <taxon>Tracheophyta</taxon>
        <taxon>Spermatophyta</taxon>
        <taxon>Magnoliopsida</taxon>
        <taxon>Liliopsida</taxon>
        <taxon>Zingiberales</taxon>
        <taxon>Musaceae</taxon>
        <taxon>Ensete</taxon>
    </lineage>
</organism>
<evidence type="ECO:0000256" key="5">
    <source>
        <dbReference type="ARBA" id="ARBA00022840"/>
    </source>
</evidence>
<gene>
    <name evidence="8" type="ORF">B296_00023845</name>
</gene>
<dbReference type="EC" id="3.6.4.13" evidence="1"/>
<protein>
    <recommendedName>
        <fullName evidence="1">RNA helicase</fullName>
        <ecNumber evidence="1">3.6.4.13</ecNumber>
    </recommendedName>
</protein>